<dbReference type="Proteomes" id="UP001419268">
    <property type="component" value="Unassembled WGS sequence"/>
</dbReference>
<dbReference type="AlphaFoldDB" id="A0AAP0J238"/>
<gene>
    <name evidence="2" type="ORF">Scep_014844</name>
</gene>
<accession>A0AAP0J238</accession>
<dbReference type="EMBL" id="JBBNAG010000006">
    <property type="protein sequence ID" value="KAK9125998.1"/>
    <property type="molecule type" value="Genomic_DNA"/>
</dbReference>
<comment type="caution">
    <text evidence="2">The sequence shown here is derived from an EMBL/GenBank/DDBJ whole genome shotgun (WGS) entry which is preliminary data.</text>
</comment>
<protein>
    <submittedName>
        <fullName evidence="2">Uncharacterized protein</fullName>
    </submittedName>
</protein>
<proteinExistence type="predicted"/>
<evidence type="ECO:0000313" key="3">
    <source>
        <dbReference type="Proteomes" id="UP001419268"/>
    </source>
</evidence>
<name>A0AAP0J238_9MAGN</name>
<feature type="region of interest" description="Disordered" evidence="1">
    <location>
        <begin position="41"/>
        <end position="71"/>
    </location>
</feature>
<reference evidence="2 3" key="1">
    <citation type="submission" date="2024-01" db="EMBL/GenBank/DDBJ databases">
        <title>Genome assemblies of Stephania.</title>
        <authorList>
            <person name="Yang L."/>
        </authorList>
    </citation>
    <scope>NUCLEOTIDE SEQUENCE [LARGE SCALE GENOMIC DNA]</scope>
    <source>
        <strain evidence="2">JXDWG</strain>
        <tissue evidence="2">Leaf</tissue>
    </source>
</reference>
<keyword evidence="3" id="KW-1185">Reference proteome</keyword>
<evidence type="ECO:0000313" key="2">
    <source>
        <dbReference type="EMBL" id="KAK9125998.1"/>
    </source>
</evidence>
<organism evidence="2 3">
    <name type="scientific">Stephania cephalantha</name>
    <dbReference type="NCBI Taxonomy" id="152367"/>
    <lineage>
        <taxon>Eukaryota</taxon>
        <taxon>Viridiplantae</taxon>
        <taxon>Streptophyta</taxon>
        <taxon>Embryophyta</taxon>
        <taxon>Tracheophyta</taxon>
        <taxon>Spermatophyta</taxon>
        <taxon>Magnoliopsida</taxon>
        <taxon>Ranunculales</taxon>
        <taxon>Menispermaceae</taxon>
        <taxon>Menispermoideae</taxon>
        <taxon>Cissampelideae</taxon>
        <taxon>Stephania</taxon>
    </lineage>
</organism>
<evidence type="ECO:0000256" key="1">
    <source>
        <dbReference type="SAM" id="MobiDB-lite"/>
    </source>
</evidence>
<sequence>MFAMTKTHQKAFQDLTTMQDRRLADLAQSQERNMVRIPELLHNQRNDRVAGHAPLRPGPDPSLAPIHDSHPAKEGVDSVMAVAVVVVPIVDGENATTPNPETTLGTSMSHYTSPSLVTSWFAYM</sequence>